<sequence length="369" mass="40997">MSPSPTNSQAVTPGPDYSASARCPACAYRGNTIIVSTSPSNQSVGLMLLYLLFCLSCACCLLGDTRDSSLVYYCERCGLRLVTEDNKGSQVQYDSSTLMPVPEETKTTKSQLPPGSKVARSPLGLPPPLNRPEVVNLKDRYRHLTPIRKLIVETGRFGLPTKVTDPSNTADSSYLIESPGIPPESPETKKERQFLQRCCSWSQNYGVSRQTPSFRVNSTSQDGVSRELAWVVLFGGSNWNADLHVSSGEPTNGNETFVEHRMYAAEESDWNASGAGVLWKSSEGLLLWSMRTVRDAEGINARGYCLLDAYDRLVVALRKIRRPEDKGKVWELRVYADVSEQFLAEILASYTAMRCQQERIVQEHIYDSS</sequence>
<evidence type="ECO:0000256" key="1">
    <source>
        <dbReference type="SAM" id="MobiDB-lite"/>
    </source>
</evidence>
<keyword evidence="4" id="KW-1185">Reference proteome</keyword>
<dbReference type="OrthoDB" id="4728778at2759"/>
<dbReference type="SMART" id="SM00714">
    <property type="entry name" value="LITAF"/>
    <property type="match status" value="1"/>
</dbReference>
<evidence type="ECO:0000313" key="4">
    <source>
        <dbReference type="Proteomes" id="UP000770015"/>
    </source>
</evidence>
<proteinExistence type="predicted"/>
<dbReference type="InterPro" id="IPR006629">
    <property type="entry name" value="LITAF"/>
</dbReference>
<dbReference type="Proteomes" id="UP000770015">
    <property type="component" value="Unassembled WGS sequence"/>
</dbReference>
<name>A0A9P8VLD1_9PEZI</name>
<organism evidence="3 4">
    <name type="scientific">Plectosphaerella plurivora</name>
    <dbReference type="NCBI Taxonomy" id="936078"/>
    <lineage>
        <taxon>Eukaryota</taxon>
        <taxon>Fungi</taxon>
        <taxon>Dikarya</taxon>
        <taxon>Ascomycota</taxon>
        <taxon>Pezizomycotina</taxon>
        <taxon>Sordariomycetes</taxon>
        <taxon>Hypocreomycetidae</taxon>
        <taxon>Glomerellales</taxon>
        <taxon>Plectosphaerellaceae</taxon>
        <taxon>Plectosphaerella</taxon>
    </lineage>
</organism>
<accession>A0A9P8VLD1</accession>
<evidence type="ECO:0000259" key="2">
    <source>
        <dbReference type="SMART" id="SM00714"/>
    </source>
</evidence>
<dbReference type="EMBL" id="JAGSXJ010000003">
    <property type="protein sequence ID" value="KAH6694001.1"/>
    <property type="molecule type" value="Genomic_DNA"/>
</dbReference>
<dbReference type="AlphaFoldDB" id="A0A9P8VLD1"/>
<comment type="caution">
    <text evidence="3">The sequence shown here is derived from an EMBL/GenBank/DDBJ whole genome shotgun (WGS) entry which is preliminary data.</text>
</comment>
<dbReference type="Pfam" id="PF10601">
    <property type="entry name" value="zf-LITAF-like"/>
    <property type="match status" value="1"/>
</dbReference>
<evidence type="ECO:0000313" key="3">
    <source>
        <dbReference type="EMBL" id="KAH6694001.1"/>
    </source>
</evidence>
<reference evidence="3" key="1">
    <citation type="journal article" date="2021" name="Nat. Commun.">
        <title>Genetic determinants of endophytism in the Arabidopsis root mycobiome.</title>
        <authorList>
            <person name="Mesny F."/>
            <person name="Miyauchi S."/>
            <person name="Thiergart T."/>
            <person name="Pickel B."/>
            <person name="Atanasova L."/>
            <person name="Karlsson M."/>
            <person name="Huettel B."/>
            <person name="Barry K.W."/>
            <person name="Haridas S."/>
            <person name="Chen C."/>
            <person name="Bauer D."/>
            <person name="Andreopoulos W."/>
            <person name="Pangilinan J."/>
            <person name="LaButti K."/>
            <person name="Riley R."/>
            <person name="Lipzen A."/>
            <person name="Clum A."/>
            <person name="Drula E."/>
            <person name="Henrissat B."/>
            <person name="Kohler A."/>
            <person name="Grigoriev I.V."/>
            <person name="Martin F.M."/>
            <person name="Hacquard S."/>
        </authorList>
    </citation>
    <scope>NUCLEOTIDE SEQUENCE</scope>
    <source>
        <strain evidence="3">MPI-SDFR-AT-0117</strain>
    </source>
</reference>
<protein>
    <recommendedName>
        <fullName evidence="2">LITAF domain-containing protein</fullName>
    </recommendedName>
</protein>
<gene>
    <name evidence="3" type="ORF">F5X68DRAFT_273410</name>
</gene>
<feature type="region of interest" description="Disordered" evidence="1">
    <location>
        <begin position="92"/>
        <end position="131"/>
    </location>
</feature>
<feature type="domain" description="LITAF" evidence="2">
    <location>
        <begin position="18"/>
        <end position="86"/>
    </location>
</feature>